<dbReference type="EMBL" id="CAMAPF010000073">
    <property type="protein sequence ID" value="CAH9092431.1"/>
    <property type="molecule type" value="Genomic_DNA"/>
</dbReference>
<evidence type="ECO:0000313" key="1">
    <source>
        <dbReference type="EMBL" id="CAH9092431.1"/>
    </source>
</evidence>
<dbReference type="Proteomes" id="UP001152523">
    <property type="component" value="Unassembled WGS sequence"/>
</dbReference>
<reference evidence="1" key="1">
    <citation type="submission" date="2022-07" db="EMBL/GenBank/DDBJ databases">
        <authorList>
            <person name="Macas J."/>
            <person name="Novak P."/>
            <person name="Neumann P."/>
        </authorList>
    </citation>
    <scope>NUCLEOTIDE SEQUENCE</scope>
</reference>
<organism evidence="1 2">
    <name type="scientific">Cuscuta epithymum</name>
    <dbReference type="NCBI Taxonomy" id="186058"/>
    <lineage>
        <taxon>Eukaryota</taxon>
        <taxon>Viridiplantae</taxon>
        <taxon>Streptophyta</taxon>
        <taxon>Embryophyta</taxon>
        <taxon>Tracheophyta</taxon>
        <taxon>Spermatophyta</taxon>
        <taxon>Magnoliopsida</taxon>
        <taxon>eudicotyledons</taxon>
        <taxon>Gunneridae</taxon>
        <taxon>Pentapetalae</taxon>
        <taxon>asterids</taxon>
        <taxon>lamiids</taxon>
        <taxon>Solanales</taxon>
        <taxon>Convolvulaceae</taxon>
        <taxon>Cuscuteae</taxon>
        <taxon>Cuscuta</taxon>
        <taxon>Cuscuta subgen. Cuscuta</taxon>
    </lineage>
</organism>
<keyword evidence="2" id="KW-1185">Reference proteome</keyword>
<accession>A0AAV0D871</accession>
<sequence length="101" mass="11918">MLEQEVLLSRLFLFGIREVKLVLDNDDCQIIHLLCVCQPRENDRYFLYSQVSGHVGPLTFSFPNMSIRTWSDQLLHGSWILHQEFVIHNFSRILILLFLPC</sequence>
<proteinExistence type="predicted"/>
<name>A0AAV0D871_9ASTE</name>
<evidence type="ECO:0000313" key="2">
    <source>
        <dbReference type="Proteomes" id="UP001152523"/>
    </source>
</evidence>
<protein>
    <submittedName>
        <fullName evidence="1">Uncharacterized protein</fullName>
    </submittedName>
</protein>
<comment type="caution">
    <text evidence="1">The sequence shown here is derived from an EMBL/GenBank/DDBJ whole genome shotgun (WGS) entry which is preliminary data.</text>
</comment>
<gene>
    <name evidence="1" type="ORF">CEPIT_LOCUS12098</name>
</gene>
<dbReference type="AlphaFoldDB" id="A0AAV0D871"/>